<sequence length="272" mass="30763">MNEDRDHYKHKGKKPKLSFDELLAKYLKENEVKRANRSNDVKSSRVPPKLPYAPHPTSFHPYSSWGWNDLWAHTPSYFRSYHVEYAASREPSCARQPYIENDRFEHKDQSRVQNKKKVAKQVYRVKRDGHKDTSSDLNTIHEKPINVLKTSAIDSKGKENSAVDIPNTKSEQKAIPKLAQFRFAGQSGQTVLVLPEGSWALGHSKGHGLVLVDSFVACALCLQLHMDCAPGFTGWTVGCQKCTWRMLTVVIWVLSELGDAAVISVGNLQFSQ</sequence>
<dbReference type="OrthoDB" id="694898at2759"/>
<dbReference type="Proteomes" id="UP000275267">
    <property type="component" value="Unassembled WGS sequence"/>
</dbReference>
<evidence type="ECO:0000313" key="2">
    <source>
        <dbReference type="Proteomes" id="UP000275267"/>
    </source>
</evidence>
<proteinExistence type="predicted"/>
<gene>
    <name evidence="1" type="ORF">C2845_PM12G15920</name>
</gene>
<protein>
    <submittedName>
        <fullName evidence="1">Uncharacterized protein</fullName>
    </submittedName>
</protein>
<comment type="caution">
    <text evidence="1">The sequence shown here is derived from an EMBL/GenBank/DDBJ whole genome shotgun (WGS) entry which is preliminary data.</text>
</comment>
<keyword evidence="2" id="KW-1185">Reference proteome</keyword>
<accession>A0A3L6QGZ8</accession>
<evidence type="ECO:0000313" key="1">
    <source>
        <dbReference type="EMBL" id="RLM79894.1"/>
    </source>
</evidence>
<name>A0A3L6QGZ8_PANMI</name>
<organism evidence="1 2">
    <name type="scientific">Panicum miliaceum</name>
    <name type="common">Proso millet</name>
    <name type="synonym">Broomcorn millet</name>
    <dbReference type="NCBI Taxonomy" id="4540"/>
    <lineage>
        <taxon>Eukaryota</taxon>
        <taxon>Viridiplantae</taxon>
        <taxon>Streptophyta</taxon>
        <taxon>Embryophyta</taxon>
        <taxon>Tracheophyta</taxon>
        <taxon>Spermatophyta</taxon>
        <taxon>Magnoliopsida</taxon>
        <taxon>Liliopsida</taxon>
        <taxon>Poales</taxon>
        <taxon>Poaceae</taxon>
        <taxon>PACMAD clade</taxon>
        <taxon>Panicoideae</taxon>
        <taxon>Panicodae</taxon>
        <taxon>Paniceae</taxon>
        <taxon>Panicinae</taxon>
        <taxon>Panicum</taxon>
        <taxon>Panicum sect. Panicum</taxon>
    </lineage>
</organism>
<reference evidence="2" key="1">
    <citation type="journal article" date="2019" name="Nat. Commun.">
        <title>The genome of broomcorn millet.</title>
        <authorList>
            <person name="Zou C."/>
            <person name="Miki D."/>
            <person name="Li D."/>
            <person name="Tang Q."/>
            <person name="Xiao L."/>
            <person name="Rajput S."/>
            <person name="Deng P."/>
            <person name="Jia W."/>
            <person name="Huang R."/>
            <person name="Zhang M."/>
            <person name="Sun Y."/>
            <person name="Hu J."/>
            <person name="Fu X."/>
            <person name="Schnable P.S."/>
            <person name="Li F."/>
            <person name="Zhang H."/>
            <person name="Feng B."/>
            <person name="Zhu X."/>
            <person name="Liu R."/>
            <person name="Schnable J.C."/>
            <person name="Zhu J.-K."/>
            <person name="Zhang H."/>
        </authorList>
    </citation>
    <scope>NUCLEOTIDE SEQUENCE [LARGE SCALE GENOMIC DNA]</scope>
</reference>
<dbReference type="AlphaFoldDB" id="A0A3L6QGZ8"/>
<dbReference type="EMBL" id="PQIB02000012">
    <property type="protein sequence ID" value="RLM79894.1"/>
    <property type="molecule type" value="Genomic_DNA"/>
</dbReference>